<dbReference type="SMART" id="SM00100">
    <property type="entry name" value="cNMP"/>
    <property type="match status" value="1"/>
</dbReference>
<dbReference type="InterPro" id="IPR018488">
    <property type="entry name" value="cNMP-bd_CS"/>
</dbReference>
<feature type="domain" description="HTH crp-type" evidence="5">
    <location>
        <begin position="172"/>
        <end position="245"/>
    </location>
</feature>
<dbReference type="Pfam" id="PF13545">
    <property type="entry name" value="HTH_Crp_2"/>
    <property type="match status" value="1"/>
</dbReference>
<reference evidence="6" key="1">
    <citation type="submission" date="2018-05" db="EMBL/GenBank/DDBJ databases">
        <authorList>
            <person name="Lanie J.A."/>
            <person name="Ng W.-L."/>
            <person name="Kazmierczak K.M."/>
            <person name="Andrzejewski T.M."/>
            <person name="Davidsen T.M."/>
            <person name="Wayne K.J."/>
            <person name="Tettelin H."/>
            <person name="Glass J.I."/>
            <person name="Rusch D."/>
            <person name="Podicherti R."/>
            <person name="Tsui H.-C.T."/>
            <person name="Winkler M.E."/>
        </authorList>
    </citation>
    <scope>NUCLEOTIDE SEQUENCE</scope>
</reference>
<keyword evidence="3" id="KW-0804">Transcription</keyword>
<dbReference type="Gene3D" id="1.10.10.10">
    <property type="entry name" value="Winged helix-like DNA-binding domain superfamily/Winged helix DNA-binding domain"/>
    <property type="match status" value="1"/>
</dbReference>
<dbReference type="SUPFAM" id="SSF46785">
    <property type="entry name" value="Winged helix' DNA-binding domain"/>
    <property type="match status" value="1"/>
</dbReference>
<dbReference type="GO" id="GO:0003677">
    <property type="term" value="F:DNA binding"/>
    <property type="evidence" value="ECO:0007669"/>
    <property type="project" value="UniProtKB-KW"/>
</dbReference>
<dbReference type="GO" id="GO:0005829">
    <property type="term" value="C:cytosol"/>
    <property type="evidence" value="ECO:0007669"/>
    <property type="project" value="TreeGrafter"/>
</dbReference>
<feature type="domain" description="Cyclic nucleotide-binding" evidence="4">
    <location>
        <begin position="38"/>
        <end position="158"/>
    </location>
</feature>
<evidence type="ECO:0000256" key="3">
    <source>
        <dbReference type="ARBA" id="ARBA00023163"/>
    </source>
</evidence>
<dbReference type="FunFam" id="1.10.10.10:FF:000019">
    <property type="entry name" value="Crp/Fnr family transcriptional regulator"/>
    <property type="match status" value="1"/>
</dbReference>
<dbReference type="SUPFAM" id="SSF51206">
    <property type="entry name" value="cAMP-binding domain-like"/>
    <property type="match status" value="1"/>
</dbReference>
<dbReference type="PROSITE" id="PS51063">
    <property type="entry name" value="HTH_CRP_2"/>
    <property type="match status" value="1"/>
</dbReference>
<dbReference type="PROSITE" id="PS50042">
    <property type="entry name" value="CNMP_BINDING_3"/>
    <property type="match status" value="1"/>
</dbReference>
<evidence type="ECO:0000259" key="5">
    <source>
        <dbReference type="PROSITE" id="PS51063"/>
    </source>
</evidence>
<dbReference type="GO" id="GO:0003700">
    <property type="term" value="F:DNA-binding transcription factor activity"/>
    <property type="evidence" value="ECO:0007669"/>
    <property type="project" value="TreeGrafter"/>
</dbReference>
<organism evidence="6">
    <name type="scientific">marine metagenome</name>
    <dbReference type="NCBI Taxonomy" id="408172"/>
    <lineage>
        <taxon>unclassified sequences</taxon>
        <taxon>metagenomes</taxon>
        <taxon>ecological metagenomes</taxon>
    </lineage>
</organism>
<dbReference type="AlphaFoldDB" id="A0A382F3M7"/>
<accession>A0A382F3M7</accession>
<evidence type="ECO:0000256" key="1">
    <source>
        <dbReference type="ARBA" id="ARBA00023015"/>
    </source>
</evidence>
<name>A0A382F3M7_9ZZZZ</name>
<dbReference type="InterPro" id="IPR050397">
    <property type="entry name" value="Env_Response_Regulators"/>
</dbReference>
<keyword evidence="2" id="KW-0238">DNA-binding</keyword>
<dbReference type="InterPro" id="IPR012318">
    <property type="entry name" value="HTH_CRP"/>
</dbReference>
<dbReference type="CDD" id="cd00038">
    <property type="entry name" value="CAP_ED"/>
    <property type="match status" value="1"/>
</dbReference>
<dbReference type="PRINTS" id="PR00034">
    <property type="entry name" value="HTHCRP"/>
</dbReference>
<dbReference type="SMART" id="SM00419">
    <property type="entry name" value="HTH_CRP"/>
    <property type="match status" value="1"/>
</dbReference>
<dbReference type="PANTHER" id="PTHR24567">
    <property type="entry name" value="CRP FAMILY TRANSCRIPTIONAL REGULATORY PROTEIN"/>
    <property type="match status" value="1"/>
</dbReference>
<dbReference type="InterPro" id="IPR036390">
    <property type="entry name" value="WH_DNA-bd_sf"/>
</dbReference>
<sequence length="253" mass="28145">MARPIETVSPERPAHGCATGINQELETMVMDFLRGVPIFVDVDHEQLLLLSDKLLRRSFRRGEVIFHQYEPGDQMYIVKEGQVKISIMSSGGLEKDIALLHPGECFGEMALLDGSNRSATATSLGDSEMMSLFRCDFLHFLGEHPEVAYEINGLLVKRLRIANEMVGDVVFLDVPTRVAKQLLALAETYSRDLSEAGHVVVPLGQEELARLVGASRETVSRALASYRRMGVLTTANRRITITDLPRLKGMTDF</sequence>
<protein>
    <recommendedName>
        <fullName evidence="7">Cyclic nucleotide-binding domain-containing protein</fullName>
    </recommendedName>
</protein>
<dbReference type="InterPro" id="IPR018490">
    <property type="entry name" value="cNMP-bd_dom_sf"/>
</dbReference>
<keyword evidence="1" id="KW-0805">Transcription regulation</keyword>
<dbReference type="EMBL" id="UINC01047550">
    <property type="protein sequence ID" value="SVB56954.1"/>
    <property type="molecule type" value="Genomic_DNA"/>
</dbReference>
<dbReference type="PANTHER" id="PTHR24567:SF74">
    <property type="entry name" value="HTH-TYPE TRANSCRIPTIONAL REGULATOR ARCR"/>
    <property type="match status" value="1"/>
</dbReference>
<dbReference type="Gene3D" id="2.60.120.10">
    <property type="entry name" value="Jelly Rolls"/>
    <property type="match status" value="1"/>
</dbReference>
<evidence type="ECO:0000313" key="6">
    <source>
        <dbReference type="EMBL" id="SVB56954.1"/>
    </source>
</evidence>
<dbReference type="InterPro" id="IPR036388">
    <property type="entry name" value="WH-like_DNA-bd_sf"/>
</dbReference>
<dbReference type="Pfam" id="PF00027">
    <property type="entry name" value="cNMP_binding"/>
    <property type="match status" value="1"/>
</dbReference>
<evidence type="ECO:0000256" key="2">
    <source>
        <dbReference type="ARBA" id="ARBA00023125"/>
    </source>
</evidence>
<gene>
    <name evidence="6" type="ORF">METZ01_LOCUS209808</name>
</gene>
<dbReference type="PROSITE" id="PS00889">
    <property type="entry name" value="CNMP_BINDING_2"/>
    <property type="match status" value="1"/>
</dbReference>
<dbReference type="InterPro" id="IPR000595">
    <property type="entry name" value="cNMP-bd_dom"/>
</dbReference>
<proteinExistence type="predicted"/>
<evidence type="ECO:0000259" key="4">
    <source>
        <dbReference type="PROSITE" id="PS50042"/>
    </source>
</evidence>
<dbReference type="PRINTS" id="PR00103">
    <property type="entry name" value="CAMPKINASE"/>
</dbReference>
<dbReference type="InterPro" id="IPR014710">
    <property type="entry name" value="RmlC-like_jellyroll"/>
</dbReference>
<evidence type="ECO:0008006" key="7">
    <source>
        <dbReference type="Google" id="ProtNLM"/>
    </source>
</evidence>